<proteinExistence type="predicted"/>
<protein>
    <submittedName>
        <fullName evidence="2">Uncharacterized protein</fullName>
    </submittedName>
</protein>
<evidence type="ECO:0000313" key="3">
    <source>
        <dbReference type="Proteomes" id="UP000717996"/>
    </source>
</evidence>
<evidence type="ECO:0000313" key="2">
    <source>
        <dbReference type="EMBL" id="KAG1522150.1"/>
    </source>
</evidence>
<organism evidence="2 3">
    <name type="scientific">Rhizopus oryzae</name>
    <name type="common">Mucormycosis agent</name>
    <name type="synonym">Rhizopus arrhizus var. delemar</name>
    <dbReference type="NCBI Taxonomy" id="64495"/>
    <lineage>
        <taxon>Eukaryota</taxon>
        <taxon>Fungi</taxon>
        <taxon>Fungi incertae sedis</taxon>
        <taxon>Mucoromycota</taxon>
        <taxon>Mucoromycotina</taxon>
        <taxon>Mucoromycetes</taxon>
        <taxon>Mucorales</taxon>
        <taxon>Mucorineae</taxon>
        <taxon>Rhizopodaceae</taxon>
        <taxon>Rhizopus</taxon>
    </lineage>
</organism>
<feature type="region of interest" description="Disordered" evidence="1">
    <location>
        <begin position="34"/>
        <end position="67"/>
    </location>
</feature>
<dbReference type="EMBL" id="JAANIT010013197">
    <property type="protein sequence ID" value="KAG1522150.1"/>
    <property type="molecule type" value="Genomic_DNA"/>
</dbReference>
<name>A0A9P6XL72_RHIOR</name>
<dbReference type="AlphaFoldDB" id="A0A9P6XL72"/>
<dbReference type="Proteomes" id="UP000717996">
    <property type="component" value="Unassembled WGS sequence"/>
</dbReference>
<reference evidence="2" key="1">
    <citation type="journal article" date="2020" name="Microb. Genom.">
        <title>Genetic diversity of clinical and environmental Mucorales isolates obtained from an investigation of mucormycosis cases among solid organ transplant recipients.</title>
        <authorList>
            <person name="Nguyen M.H."/>
            <person name="Kaul D."/>
            <person name="Muto C."/>
            <person name="Cheng S.J."/>
            <person name="Richter R.A."/>
            <person name="Bruno V.M."/>
            <person name="Liu G."/>
            <person name="Beyhan S."/>
            <person name="Sundermann A.J."/>
            <person name="Mounaud S."/>
            <person name="Pasculle A.W."/>
            <person name="Nierman W.C."/>
            <person name="Driscoll E."/>
            <person name="Cumbie R."/>
            <person name="Clancy C.J."/>
            <person name="Dupont C.L."/>
        </authorList>
    </citation>
    <scope>NUCLEOTIDE SEQUENCE</scope>
    <source>
        <strain evidence="2">GL16</strain>
    </source>
</reference>
<comment type="caution">
    <text evidence="2">The sequence shown here is derived from an EMBL/GenBank/DDBJ whole genome shotgun (WGS) entry which is preliminary data.</text>
</comment>
<evidence type="ECO:0000256" key="1">
    <source>
        <dbReference type="SAM" id="MobiDB-lite"/>
    </source>
</evidence>
<sequence>MTAAHRRVGSLQVGQQHAPPIRRCACHAWRNKPRCQQQPRDGHGSIPVQASFNAAAPSVPRACRPAS</sequence>
<gene>
    <name evidence="2" type="ORF">G6F51_014628</name>
</gene>
<accession>A0A9P6XL72</accession>